<name>A0AAN6RT02_9PEZI</name>
<proteinExistence type="predicted"/>
<gene>
    <name evidence="1" type="ORF">C8A05DRAFT_35319</name>
</gene>
<reference evidence="1" key="2">
    <citation type="submission" date="2023-05" db="EMBL/GenBank/DDBJ databases">
        <authorList>
            <consortium name="Lawrence Berkeley National Laboratory"/>
            <person name="Steindorff A."/>
            <person name="Hensen N."/>
            <person name="Bonometti L."/>
            <person name="Westerberg I."/>
            <person name="Brannstrom I.O."/>
            <person name="Guillou S."/>
            <person name="Cros-Aarteil S."/>
            <person name="Calhoun S."/>
            <person name="Haridas S."/>
            <person name="Kuo A."/>
            <person name="Mondo S."/>
            <person name="Pangilinan J."/>
            <person name="Riley R."/>
            <person name="Labutti K."/>
            <person name="Andreopoulos B."/>
            <person name="Lipzen A."/>
            <person name="Chen C."/>
            <person name="Yanf M."/>
            <person name="Daum C."/>
            <person name="Ng V."/>
            <person name="Clum A."/>
            <person name="Ohm R."/>
            <person name="Martin F."/>
            <person name="Silar P."/>
            <person name="Natvig D."/>
            <person name="Lalanne C."/>
            <person name="Gautier V."/>
            <person name="Ament-Velasquez S.L."/>
            <person name="Kruys A."/>
            <person name="Hutchinson M.I."/>
            <person name="Powell A.J."/>
            <person name="Barry K."/>
            <person name="Miller A.N."/>
            <person name="Grigoriev I.V."/>
            <person name="Debuchy R."/>
            <person name="Gladieux P."/>
            <person name="Thoren M.H."/>
            <person name="Johannesson H."/>
        </authorList>
    </citation>
    <scope>NUCLEOTIDE SEQUENCE</scope>
    <source>
        <strain evidence="1">CBS 103.79</strain>
    </source>
</reference>
<accession>A0AAN6RT02</accession>
<dbReference type="AlphaFoldDB" id="A0AAN6RT02"/>
<protein>
    <submittedName>
        <fullName evidence="1">Uncharacterized protein</fullName>
    </submittedName>
</protein>
<keyword evidence="2" id="KW-1185">Reference proteome</keyword>
<evidence type="ECO:0000313" key="1">
    <source>
        <dbReference type="EMBL" id="KAK3901011.1"/>
    </source>
</evidence>
<dbReference type="Proteomes" id="UP001303889">
    <property type="component" value="Unassembled WGS sequence"/>
</dbReference>
<comment type="caution">
    <text evidence="1">The sequence shown here is derived from an EMBL/GenBank/DDBJ whole genome shotgun (WGS) entry which is preliminary data.</text>
</comment>
<reference evidence="1" key="1">
    <citation type="journal article" date="2023" name="Mol. Phylogenet. Evol.">
        <title>Genome-scale phylogeny and comparative genomics of the fungal order Sordariales.</title>
        <authorList>
            <person name="Hensen N."/>
            <person name="Bonometti L."/>
            <person name="Westerberg I."/>
            <person name="Brannstrom I.O."/>
            <person name="Guillou S."/>
            <person name="Cros-Aarteil S."/>
            <person name="Calhoun S."/>
            <person name="Haridas S."/>
            <person name="Kuo A."/>
            <person name="Mondo S."/>
            <person name="Pangilinan J."/>
            <person name="Riley R."/>
            <person name="LaButti K."/>
            <person name="Andreopoulos B."/>
            <person name="Lipzen A."/>
            <person name="Chen C."/>
            <person name="Yan M."/>
            <person name="Daum C."/>
            <person name="Ng V."/>
            <person name="Clum A."/>
            <person name="Steindorff A."/>
            <person name="Ohm R.A."/>
            <person name="Martin F."/>
            <person name="Silar P."/>
            <person name="Natvig D.O."/>
            <person name="Lalanne C."/>
            <person name="Gautier V."/>
            <person name="Ament-Velasquez S.L."/>
            <person name="Kruys A."/>
            <person name="Hutchinson M.I."/>
            <person name="Powell A.J."/>
            <person name="Barry K."/>
            <person name="Miller A.N."/>
            <person name="Grigoriev I.V."/>
            <person name="Debuchy R."/>
            <person name="Gladieux P."/>
            <person name="Hiltunen Thoren M."/>
            <person name="Johannesson H."/>
        </authorList>
    </citation>
    <scope>NUCLEOTIDE SEQUENCE</scope>
    <source>
        <strain evidence="1">CBS 103.79</strain>
    </source>
</reference>
<sequence length="341" mass="37486">MPSVPLKAQLAIRDHWTAPSSPVQTSLQSLCTLLGHTVIANPEWPLLVADLDAFYPDKANLVAIVAGCVQAWAKSMTELLEDPAHEAWADKLLEKVPVRLQLFVEVAGGKDPKGGTSWSEARDGFVVALPRRQVVQPAELFPLFRGGLLGCFEEAGRVVPLMERKAAAAADDWAGVEVDTTTGKAEVTEPPPRAVDYAAASAARPRVEFLPVVASLPRPDELFLQPPYHLSLSHGHQHIEVQCSHSPTLQLLADYLKRWCRVNHTDTRNPPAVQVKLHQSAFGLGEMFDRLTLSTEDTRYTTQFTVTSPMIVALIEGVLGYELVSKQGGWNFRRDTAFKTL</sequence>
<organism evidence="1 2">
    <name type="scientific">Staphylotrichum tortipilum</name>
    <dbReference type="NCBI Taxonomy" id="2831512"/>
    <lineage>
        <taxon>Eukaryota</taxon>
        <taxon>Fungi</taxon>
        <taxon>Dikarya</taxon>
        <taxon>Ascomycota</taxon>
        <taxon>Pezizomycotina</taxon>
        <taxon>Sordariomycetes</taxon>
        <taxon>Sordariomycetidae</taxon>
        <taxon>Sordariales</taxon>
        <taxon>Chaetomiaceae</taxon>
        <taxon>Staphylotrichum</taxon>
    </lineage>
</organism>
<dbReference type="EMBL" id="MU855617">
    <property type="protein sequence ID" value="KAK3901011.1"/>
    <property type="molecule type" value="Genomic_DNA"/>
</dbReference>
<evidence type="ECO:0000313" key="2">
    <source>
        <dbReference type="Proteomes" id="UP001303889"/>
    </source>
</evidence>